<comment type="caution">
    <text evidence="2">The sequence shown here is derived from an EMBL/GenBank/DDBJ whole genome shotgun (WGS) entry which is preliminary data.</text>
</comment>
<sequence length="175" mass="18152">MSSNLRRQYEVSVYVVAALVGLAVFGYGVVVVLDPTTGVFAGVTASLGVLLLSDVAERGYPRALGRRGTLAVVAGVVVFLVLWVVTQRPLRGLALAPLVAVLVWGLARFREHGYPESMGRRRSLATGVLSGGLVTYGSLSGATGFLVGICAAILVAIASWVTSPRRPVVGGSASK</sequence>
<keyword evidence="1" id="KW-0812">Transmembrane</keyword>
<feature type="transmembrane region" description="Helical" evidence="1">
    <location>
        <begin position="145"/>
        <end position="162"/>
    </location>
</feature>
<organism evidence="2 3">
    <name type="scientific">Haloferax profundi</name>
    <dbReference type="NCBI Taxonomy" id="1544718"/>
    <lineage>
        <taxon>Archaea</taxon>
        <taxon>Methanobacteriati</taxon>
        <taxon>Methanobacteriota</taxon>
        <taxon>Stenosarchaea group</taxon>
        <taxon>Halobacteria</taxon>
        <taxon>Halobacteriales</taxon>
        <taxon>Haloferacaceae</taxon>
        <taxon>Haloferax</taxon>
    </lineage>
</organism>
<name>A0A0W1R2R3_9EURY</name>
<proteinExistence type="predicted"/>
<evidence type="ECO:0000313" key="2">
    <source>
        <dbReference type="EMBL" id="KTG07521.1"/>
    </source>
</evidence>
<evidence type="ECO:0000256" key="1">
    <source>
        <dbReference type="SAM" id="Phobius"/>
    </source>
</evidence>
<protein>
    <submittedName>
        <fullName evidence="2">Uncharacterized protein</fullName>
    </submittedName>
</protein>
<dbReference type="OrthoDB" id="292741at2157"/>
<keyword evidence="1" id="KW-0472">Membrane</keyword>
<feature type="transmembrane region" description="Helical" evidence="1">
    <location>
        <begin position="92"/>
        <end position="109"/>
    </location>
</feature>
<dbReference type="AlphaFoldDB" id="A0A0W1R2R3"/>
<keyword evidence="1" id="KW-1133">Transmembrane helix</keyword>
<dbReference type="Proteomes" id="UP000053157">
    <property type="component" value="Unassembled WGS sequence"/>
</dbReference>
<reference evidence="2 3" key="1">
    <citation type="submission" date="2015-12" db="EMBL/GenBank/DDBJ databases">
        <title>Haloferax profundi sp. nov. isolated from the Discovery deep brine-seawater interface in the Red Sea.</title>
        <authorList>
            <person name="Zhang G."/>
            <person name="Stingl U."/>
            <person name="Rashid M."/>
        </authorList>
    </citation>
    <scope>NUCLEOTIDE SEQUENCE [LARGE SCALE GENOMIC DNA]</scope>
    <source>
        <strain evidence="2 3">SB29</strain>
    </source>
</reference>
<dbReference type="RefSeq" id="WP_058573908.1">
    <property type="nucleotide sequence ID" value="NZ_LOPV01000716.1"/>
</dbReference>
<evidence type="ECO:0000313" key="3">
    <source>
        <dbReference type="Proteomes" id="UP000053157"/>
    </source>
</evidence>
<feature type="transmembrane region" description="Helical" evidence="1">
    <location>
        <begin position="12"/>
        <end position="33"/>
    </location>
</feature>
<dbReference type="EMBL" id="LOPV01000716">
    <property type="protein sequence ID" value="KTG07521.1"/>
    <property type="molecule type" value="Genomic_DNA"/>
</dbReference>
<feature type="transmembrane region" description="Helical" evidence="1">
    <location>
        <begin position="68"/>
        <end position="86"/>
    </location>
</feature>
<accession>A0A0W1R2R3</accession>
<keyword evidence="3" id="KW-1185">Reference proteome</keyword>
<gene>
    <name evidence="2" type="ORF">AUR66_05240</name>
</gene>